<evidence type="ECO:0000256" key="1">
    <source>
        <dbReference type="SAM" id="Phobius"/>
    </source>
</evidence>
<reference evidence="3" key="1">
    <citation type="journal article" date="2019" name="Int. J. Syst. Evol. Microbiol.">
        <title>The Global Catalogue of Microorganisms (GCM) 10K type strain sequencing project: providing services to taxonomists for standard genome sequencing and annotation.</title>
        <authorList>
            <consortium name="The Broad Institute Genomics Platform"/>
            <consortium name="The Broad Institute Genome Sequencing Center for Infectious Disease"/>
            <person name="Wu L."/>
            <person name="Ma J."/>
        </authorList>
    </citation>
    <scope>NUCLEOTIDE SEQUENCE [LARGE SCALE GENOMIC DNA]</scope>
    <source>
        <strain evidence="3">CCUG 56608</strain>
    </source>
</reference>
<evidence type="ECO:0000313" key="3">
    <source>
        <dbReference type="Proteomes" id="UP001597041"/>
    </source>
</evidence>
<feature type="transmembrane region" description="Helical" evidence="1">
    <location>
        <begin position="6"/>
        <end position="24"/>
    </location>
</feature>
<comment type="caution">
    <text evidence="2">The sequence shown here is derived from an EMBL/GenBank/DDBJ whole genome shotgun (WGS) entry which is preliminary data.</text>
</comment>
<evidence type="ECO:0000313" key="2">
    <source>
        <dbReference type="EMBL" id="MFD1067087.1"/>
    </source>
</evidence>
<feature type="transmembrane region" description="Helical" evidence="1">
    <location>
        <begin position="66"/>
        <end position="87"/>
    </location>
</feature>
<organism evidence="2 3">
    <name type="scientific">Oceanobacillus locisalsi</name>
    <dbReference type="NCBI Taxonomy" id="546107"/>
    <lineage>
        <taxon>Bacteria</taxon>
        <taxon>Bacillati</taxon>
        <taxon>Bacillota</taxon>
        <taxon>Bacilli</taxon>
        <taxon>Bacillales</taxon>
        <taxon>Bacillaceae</taxon>
        <taxon>Oceanobacillus</taxon>
    </lineage>
</organism>
<dbReference type="RefSeq" id="WP_379593024.1">
    <property type="nucleotide sequence ID" value="NZ_JBHTKK010000017.1"/>
</dbReference>
<gene>
    <name evidence="2" type="ORF">ACFQ19_13780</name>
</gene>
<keyword evidence="1" id="KW-0812">Transmembrane</keyword>
<keyword evidence="1" id="KW-0472">Membrane</keyword>
<sequence length="276" mass="31201">MTKTKWILIVLGVMDLPLIVIHYTDYTLLVLKSTGYVIPMIINLIVLTVIGFRAKLPIPSNLPKVWTIAGLFLFIPILLFHGFMVLLMGYSHTKIDSPYDQQSLVIEYRHFTLGETTYSYNFYKTTFGLLGKQLEDQSVSFIVRDRGLQSGGPDAEEALGLGNEEWLTANSVRFHTWDGLEDIYLDSSQAVFEADEAQNIEEAIEQFMDKAEENESDQTISVNGNTLTIRYDVASDQEWIDVANNNGAGPIPAQQCSRVVPNEERGYYMLEECAHQ</sequence>
<dbReference type="Proteomes" id="UP001597041">
    <property type="component" value="Unassembled WGS sequence"/>
</dbReference>
<dbReference type="EMBL" id="JBHTKK010000017">
    <property type="protein sequence ID" value="MFD1067087.1"/>
    <property type="molecule type" value="Genomic_DNA"/>
</dbReference>
<protein>
    <submittedName>
        <fullName evidence="2">Uncharacterized protein</fullName>
    </submittedName>
</protein>
<keyword evidence="3" id="KW-1185">Reference proteome</keyword>
<name>A0ABW3NHA0_9BACI</name>
<proteinExistence type="predicted"/>
<keyword evidence="1" id="KW-1133">Transmembrane helix</keyword>
<accession>A0ABW3NHA0</accession>
<feature type="transmembrane region" description="Helical" evidence="1">
    <location>
        <begin position="36"/>
        <end position="54"/>
    </location>
</feature>